<evidence type="ECO:0000256" key="4">
    <source>
        <dbReference type="ARBA" id="ARBA00023136"/>
    </source>
</evidence>
<dbReference type="AlphaFoldDB" id="A0A158M170"/>
<organism evidence="5 6">
    <name type="scientific">Bordetella holmesii CDC-H585-BH</name>
    <dbReference type="NCBI Taxonomy" id="1331206"/>
    <lineage>
        <taxon>Bacteria</taxon>
        <taxon>Pseudomonadati</taxon>
        <taxon>Pseudomonadota</taxon>
        <taxon>Betaproteobacteria</taxon>
        <taxon>Burkholderiales</taxon>
        <taxon>Alcaligenaceae</taxon>
        <taxon>Bordetella</taxon>
    </lineage>
</organism>
<dbReference type="EMBL" id="JFZZ01000148">
    <property type="protein sequence ID" value="KAK86596.1"/>
    <property type="molecule type" value="Genomic_DNA"/>
</dbReference>
<gene>
    <name evidence="5" type="ORF">L497_2215</name>
</gene>
<evidence type="ECO:0000256" key="2">
    <source>
        <dbReference type="ARBA" id="ARBA00022692"/>
    </source>
</evidence>
<dbReference type="STRING" id="35814.BBB42_14160"/>
<evidence type="ECO:0000313" key="6">
    <source>
        <dbReference type="Proteomes" id="UP000026682"/>
    </source>
</evidence>
<keyword evidence="3" id="KW-1133">Transmembrane helix</keyword>
<protein>
    <submittedName>
        <fullName evidence="5">Uncharacterized protein</fullName>
    </submittedName>
</protein>
<keyword evidence="4" id="KW-0472">Membrane</keyword>
<name>A0A158M170_9BORD</name>
<dbReference type="InterPro" id="IPR037294">
    <property type="entry name" value="ABC_BtuC-like"/>
</dbReference>
<reference evidence="5 6" key="1">
    <citation type="submission" date="2014-03" db="EMBL/GenBank/DDBJ databases">
        <title>Genome sequence of Bordetella holmseii.</title>
        <authorList>
            <person name="Harvill E."/>
            <person name="Goodfield L.L."/>
            <person name="Ivanov Y."/>
            <person name="Meyer J.A."/>
            <person name="Newth C."/>
            <person name="Cassiday P."/>
            <person name="Tondella M.L."/>
            <person name="Liao P."/>
            <person name="Zimmerman J."/>
            <person name="Meert K."/>
            <person name="Wessel D."/>
            <person name="Berger J."/>
            <person name="Dean J.M."/>
            <person name="Holubkov R."/>
            <person name="Burr J."/>
            <person name="Liu T."/>
            <person name="Brinkac L.M."/>
            <person name="Sanka R."/>
            <person name="Kim M."/>
            <person name="Losada L."/>
        </authorList>
    </citation>
    <scope>NUCLEOTIDE SEQUENCE [LARGE SCALE GENOMIC DNA]</scope>
    <source>
        <strain evidence="5 6">CDC-H585-BH</strain>
    </source>
</reference>
<evidence type="ECO:0000256" key="1">
    <source>
        <dbReference type="ARBA" id="ARBA00004141"/>
    </source>
</evidence>
<comment type="subcellular location">
    <subcellularLocation>
        <location evidence="1">Membrane</location>
        <topology evidence="1">Multi-pass membrane protein</topology>
    </subcellularLocation>
</comment>
<evidence type="ECO:0000313" key="5">
    <source>
        <dbReference type="EMBL" id="KAK86596.1"/>
    </source>
</evidence>
<dbReference type="RefSeq" id="WP_005015567.1">
    <property type="nucleotide sequence ID" value="NZ_JFZZ01000148.1"/>
</dbReference>
<evidence type="ECO:0000256" key="3">
    <source>
        <dbReference type="ARBA" id="ARBA00022989"/>
    </source>
</evidence>
<dbReference type="SUPFAM" id="SSF81345">
    <property type="entry name" value="ABC transporter involved in vitamin B12 uptake, BtuC"/>
    <property type="match status" value="1"/>
</dbReference>
<comment type="caution">
    <text evidence="5">The sequence shown here is derived from an EMBL/GenBank/DDBJ whole genome shotgun (WGS) entry which is preliminary data.</text>
</comment>
<proteinExistence type="predicted"/>
<dbReference type="GeneID" id="93119033"/>
<keyword evidence="2" id="KW-0812">Transmembrane</keyword>
<accession>A0A158M170</accession>
<sequence length="82" mass="8865">MHATIAHYQRTQTRRLALTLALALAILGALVLDMATGPSGLTWDTLIRTLLHPGQAGTAARVIVWDFRLPYALTAALVVNCQ</sequence>
<dbReference type="GO" id="GO:0016020">
    <property type="term" value="C:membrane"/>
    <property type="evidence" value="ECO:0007669"/>
    <property type="project" value="UniProtKB-SubCell"/>
</dbReference>
<dbReference type="PATRIC" id="fig|1331206.3.peg.3622"/>
<dbReference type="Proteomes" id="UP000026682">
    <property type="component" value="Unassembled WGS sequence"/>
</dbReference>
<dbReference type="Gene3D" id="1.10.3470.10">
    <property type="entry name" value="ABC transporter involved in vitamin B12 uptake, BtuC"/>
    <property type="match status" value="1"/>
</dbReference>